<dbReference type="NCBIfam" id="TIGR01509">
    <property type="entry name" value="HAD-SF-IA-v3"/>
    <property type="match status" value="1"/>
</dbReference>
<evidence type="ECO:0000313" key="1">
    <source>
        <dbReference type="EMBL" id="SDS88653.1"/>
    </source>
</evidence>
<dbReference type="STRING" id="545619.SAMN04489860_2624"/>
<dbReference type="InterPro" id="IPR006439">
    <property type="entry name" value="HAD-SF_hydro_IA"/>
</dbReference>
<reference evidence="2" key="1">
    <citation type="submission" date="2016-10" db="EMBL/GenBank/DDBJ databases">
        <authorList>
            <person name="Varghese N."/>
            <person name="Submissions S."/>
        </authorList>
    </citation>
    <scope>NUCLEOTIDE SEQUENCE [LARGE SCALE GENOMIC DNA]</scope>
    <source>
        <strain evidence="2">DSM 22126</strain>
    </source>
</reference>
<dbReference type="RefSeq" id="WP_083372777.1">
    <property type="nucleotide sequence ID" value="NZ_LT629776.1"/>
</dbReference>
<dbReference type="PANTHER" id="PTHR43481:SF4">
    <property type="entry name" value="GLYCEROL-1-PHOSPHATE PHOSPHOHYDROLASE 1-RELATED"/>
    <property type="match status" value="1"/>
</dbReference>
<dbReference type="InterPro" id="IPR023214">
    <property type="entry name" value="HAD_sf"/>
</dbReference>
<proteinExistence type="predicted"/>
<dbReference type="Proteomes" id="UP000185663">
    <property type="component" value="Chromosome I"/>
</dbReference>
<dbReference type="OrthoDB" id="9800058at2"/>
<dbReference type="GO" id="GO:0050308">
    <property type="term" value="F:sugar-phosphatase activity"/>
    <property type="evidence" value="ECO:0007669"/>
    <property type="project" value="TreeGrafter"/>
</dbReference>
<gene>
    <name evidence="1" type="ORF">SAMN04489860_2624</name>
</gene>
<dbReference type="InterPro" id="IPR023198">
    <property type="entry name" value="PGP-like_dom2"/>
</dbReference>
<dbReference type="SFLD" id="SFLDG01129">
    <property type="entry name" value="C1.5:_HAD__Beta-PGM__Phosphata"/>
    <property type="match status" value="1"/>
</dbReference>
<protein>
    <submittedName>
        <fullName evidence="1">Sugar-phosphatase</fullName>
    </submittedName>
</protein>
<dbReference type="Pfam" id="PF00702">
    <property type="entry name" value="Hydrolase"/>
    <property type="match status" value="1"/>
</dbReference>
<dbReference type="SFLD" id="SFLDS00003">
    <property type="entry name" value="Haloacid_Dehalogenase"/>
    <property type="match status" value="1"/>
</dbReference>
<dbReference type="InterPro" id="IPR036412">
    <property type="entry name" value="HAD-like_sf"/>
</dbReference>
<dbReference type="eggNOG" id="COG0637">
    <property type="taxonomic scope" value="Bacteria"/>
</dbReference>
<accession>A0A1H1VV65</accession>
<dbReference type="Gene3D" id="1.10.150.240">
    <property type="entry name" value="Putative phosphatase, domain 2"/>
    <property type="match status" value="1"/>
</dbReference>
<name>A0A1H1VV65_9CELL</name>
<dbReference type="PANTHER" id="PTHR43481">
    <property type="entry name" value="FRUCTOSE-1-PHOSPHATE PHOSPHATASE"/>
    <property type="match status" value="1"/>
</dbReference>
<dbReference type="EMBL" id="LT629776">
    <property type="protein sequence ID" value="SDS88653.1"/>
    <property type="molecule type" value="Genomic_DNA"/>
</dbReference>
<sequence>MALNLADLTFDAVLFDLDGTLVDSVPAVERSWRTWAQEEGLPDGADFRVAHGTPARVVVSRLVEPERVDAAVARITELELADEDGIVVLPGAAEALTALADRCGIVTSSTDALAAQRFGASGLVPPAVVVTADDVTHGKPDPEPYRRGAELLGVDPARCLVVEDAPAGLAAGRAAGCATLAVLGTHARDDLDADAVVSDLSSVRFTLADDGARVCLDRAPNH</sequence>
<keyword evidence="2" id="KW-1185">Reference proteome</keyword>
<dbReference type="InterPro" id="IPR051806">
    <property type="entry name" value="HAD-like_SPP"/>
</dbReference>
<dbReference type="Gene3D" id="3.40.50.1000">
    <property type="entry name" value="HAD superfamily/HAD-like"/>
    <property type="match status" value="1"/>
</dbReference>
<evidence type="ECO:0000313" key="2">
    <source>
        <dbReference type="Proteomes" id="UP000185663"/>
    </source>
</evidence>
<organism evidence="1 2">
    <name type="scientific">Paraoerskovia marina</name>
    <dbReference type="NCBI Taxonomy" id="545619"/>
    <lineage>
        <taxon>Bacteria</taxon>
        <taxon>Bacillati</taxon>
        <taxon>Actinomycetota</taxon>
        <taxon>Actinomycetes</taxon>
        <taxon>Micrococcales</taxon>
        <taxon>Cellulomonadaceae</taxon>
        <taxon>Paraoerskovia</taxon>
    </lineage>
</organism>
<dbReference type="SUPFAM" id="SSF56784">
    <property type="entry name" value="HAD-like"/>
    <property type="match status" value="1"/>
</dbReference>
<dbReference type="AlphaFoldDB" id="A0A1H1VV65"/>